<dbReference type="GO" id="GO:0002097">
    <property type="term" value="P:tRNA wobble base modification"/>
    <property type="evidence" value="ECO:0007669"/>
    <property type="project" value="UniProtKB-UniRule"/>
</dbReference>
<keyword evidence="6 10" id="KW-0819">tRNA processing</keyword>
<keyword evidence="1 10" id="KW-0963">Cytoplasm</keyword>
<comment type="similarity">
    <text evidence="10">In the C-terminal section; belongs to the DAO family.</text>
</comment>
<dbReference type="GO" id="GO:0016645">
    <property type="term" value="F:oxidoreductase activity, acting on the CH-NH group of donors"/>
    <property type="evidence" value="ECO:0007669"/>
    <property type="project" value="InterPro"/>
</dbReference>
<dbReference type="EC" id="2.1.1.61" evidence="10"/>
<dbReference type="Proteomes" id="UP000064201">
    <property type="component" value="Chromosome"/>
</dbReference>
<keyword evidence="9 10" id="KW-0511">Multifunctional enzyme</keyword>
<comment type="cofactor">
    <cofactor evidence="10">
        <name>FAD</name>
        <dbReference type="ChEBI" id="CHEBI:57692"/>
    </cofactor>
</comment>
<dbReference type="STRING" id="106634.TVD_06840"/>
<accession>A0A0G3G1I9</accession>
<evidence type="ECO:0000256" key="4">
    <source>
        <dbReference type="ARBA" id="ARBA00022679"/>
    </source>
</evidence>
<evidence type="ECO:0000256" key="6">
    <source>
        <dbReference type="ARBA" id="ARBA00022694"/>
    </source>
</evidence>
<evidence type="ECO:0000256" key="5">
    <source>
        <dbReference type="ARBA" id="ARBA00022691"/>
    </source>
</evidence>
<comment type="subcellular location">
    <subcellularLocation>
        <location evidence="10">Cytoplasm</location>
    </subcellularLocation>
</comment>
<dbReference type="Gene3D" id="3.50.50.60">
    <property type="entry name" value="FAD/NAD(P)-binding domain"/>
    <property type="match status" value="1"/>
</dbReference>
<dbReference type="GO" id="GO:0005737">
    <property type="term" value="C:cytoplasm"/>
    <property type="evidence" value="ECO:0007669"/>
    <property type="project" value="UniProtKB-SubCell"/>
</dbReference>
<dbReference type="GO" id="GO:0004808">
    <property type="term" value="F:tRNA (5-methylaminomethyl-2-thiouridylate)(34)-methyltransferase activity"/>
    <property type="evidence" value="ECO:0007669"/>
    <property type="project" value="UniProtKB-EC"/>
</dbReference>
<keyword evidence="4 10" id="KW-0808">Transferase</keyword>
<reference evidence="13 14" key="1">
    <citation type="submission" date="2015-04" db="EMBL/GenBank/DDBJ databases">
        <title>Complete Sequence for the Genome of the Thioalkalivibrio versutus D301.</title>
        <authorList>
            <person name="Mu T."/>
            <person name="Zhou J."/>
            <person name="Xu X."/>
        </authorList>
    </citation>
    <scope>NUCLEOTIDE SEQUENCE [LARGE SCALE GENOMIC DNA]</scope>
    <source>
        <strain evidence="13 14">D301</strain>
    </source>
</reference>
<dbReference type="InterPro" id="IPR008471">
    <property type="entry name" value="MnmC-like_methylTransf"/>
</dbReference>
<dbReference type="OrthoDB" id="9786494at2"/>
<dbReference type="InterPro" id="IPR036188">
    <property type="entry name" value="FAD/NAD-bd_sf"/>
</dbReference>
<evidence type="ECO:0000256" key="7">
    <source>
        <dbReference type="ARBA" id="ARBA00022827"/>
    </source>
</evidence>
<dbReference type="InterPro" id="IPR023032">
    <property type="entry name" value="tRNA_MAMT_biosynth_bifunc_MnmC"/>
</dbReference>
<dbReference type="Gene3D" id="3.40.50.150">
    <property type="entry name" value="Vaccinia Virus protein VP39"/>
    <property type="match status" value="1"/>
</dbReference>
<keyword evidence="2 10" id="KW-0489">Methyltransferase</keyword>
<keyword evidence="8 10" id="KW-0560">Oxidoreductase</keyword>
<dbReference type="PRINTS" id="PR00419">
    <property type="entry name" value="ADXRDTASE"/>
</dbReference>
<evidence type="ECO:0000256" key="8">
    <source>
        <dbReference type="ARBA" id="ARBA00023002"/>
    </source>
</evidence>
<dbReference type="InterPro" id="IPR006076">
    <property type="entry name" value="FAD-dep_OxRdtase"/>
</dbReference>
<feature type="domain" description="FAD dependent oxidoreductase" evidence="11">
    <location>
        <begin position="245"/>
        <end position="581"/>
    </location>
</feature>
<feature type="region of interest" description="FAD-dependent cmnm(5)s(2)U34 oxidoreductase" evidence="10">
    <location>
        <begin position="249"/>
        <end position="614"/>
    </location>
</feature>
<organism evidence="13 14">
    <name type="scientific">Thioalkalivibrio versutus</name>
    <dbReference type="NCBI Taxonomy" id="106634"/>
    <lineage>
        <taxon>Bacteria</taxon>
        <taxon>Pseudomonadati</taxon>
        <taxon>Pseudomonadota</taxon>
        <taxon>Gammaproteobacteria</taxon>
        <taxon>Chromatiales</taxon>
        <taxon>Ectothiorhodospiraceae</taxon>
        <taxon>Thioalkalivibrio</taxon>
    </lineage>
</organism>
<keyword evidence="7 10" id="KW-0274">FAD</keyword>
<evidence type="ECO:0000256" key="3">
    <source>
        <dbReference type="ARBA" id="ARBA00022630"/>
    </source>
</evidence>
<feature type="region of interest" description="tRNA (mnm(5)s(2)U34)-methyltransferase" evidence="10">
    <location>
        <begin position="1"/>
        <end position="229"/>
    </location>
</feature>
<dbReference type="InterPro" id="IPR029063">
    <property type="entry name" value="SAM-dependent_MTases_sf"/>
</dbReference>
<sequence length="614" mass="65002">MLDWARLEWRDGQPFAADYGDGYFGSSDPHAEVREVFIEANDLARRFRQCQRFVLAETGFGSGLNLLLALQEWRRHAPPGAFLSLLSLEAHPLAPADLAALHQRLGLDNADARQLRAQYPPPVPGLHRIQFPEARAALTLGLGDAAPLLAKIRGTVDAWFFDGFAPRSNPALWNTGVFRQVARLSAPGTTFGTYTAAGQVRRDLESTGFDVRRVPGHGPKRERLVGTLREPLSPAKSAPCAVPQRVAIVGAGIAGLSAAHALQARGVEVTVFDPNGAGGGASGNPAAVLLPNLHPRDGELNTLALAGMRHTAFLAGQLDPTGAYGIRLAMGVAFHGISAHGRKRVERLLKAGPEHAALLFDPGGPGCTADPHIYYPDGLAIDMRALCEAVAHALPPLHMESVQALKPSSNAGTVQVESDTGSEDFDAVVVATAAGDGTTLCPEQAGISTVTGQMTRVRAAFPDWGGYVATGQGYCIPGDDGTAWIGATYRRTEAPGAENERSPQAEDDQTNLQHLAWVPGLQDAQAVEILAQWTGERAVVRDRLPLVGRSRLDPGGRVLLSLAHGSRGLLYAPLAGEWLADHLLGLIEPLEAQTAARFAPARHSVPDSGAASDA</sequence>
<dbReference type="NCBIfam" id="NF033855">
    <property type="entry name" value="tRNA_MNMC2"/>
    <property type="match status" value="1"/>
</dbReference>
<dbReference type="PANTHER" id="PTHR13847:SF289">
    <property type="entry name" value="GLYCINE OXIDASE"/>
    <property type="match status" value="1"/>
</dbReference>
<evidence type="ECO:0000313" key="14">
    <source>
        <dbReference type="Proteomes" id="UP000064201"/>
    </source>
</evidence>
<dbReference type="Pfam" id="PF01266">
    <property type="entry name" value="DAO"/>
    <property type="match status" value="1"/>
</dbReference>
<comment type="catalytic activity">
    <reaction evidence="10">
        <text>5-aminomethyl-2-thiouridine(34) in tRNA + S-adenosyl-L-methionine = 5-methylaminomethyl-2-thiouridine(34) in tRNA + S-adenosyl-L-homocysteine + H(+)</text>
        <dbReference type="Rhea" id="RHEA:19569"/>
        <dbReference type="Rhea" id="RHEA-COMP:10195"/>
        <dbReference type="Rhea" id="RHEA-COMP:10197"/>
        <dbReference type="ChEBI" id="CHEBI:15378"/>
        <dbReference type="ChEBI" id="CHEBI:57856"/>
        <dbReference type="ChEBI" id="CHEBI:59789"/>
        <dbReference type="ChEBI" id="CHEBI:74454"/>
        <dbReference type="ChEBI" id="CHEBI:74455"/>
        <dbReference type="EC" id="2.1.1.61"/>
    </reaction>
</comment>
<evidence type="ECO:0000259" key="11">
    <source>
        <dbReference type="Pfam" id="PF01266"/>
    </source>
</evidence>
<dbReference type="GO" id="GO:0032259">
    <property type="term" value="P:methylation"/>
    <property type="evidence" value="ECO:0007669"/>
    <property type="project" value="UniProtKB-KW"/>
</dbReference>
<dbReference type="EMBL" id="CP011367">
    <property type="protein sequence ID" value="AKJ95093.1"/>
    <property type="molecule type" value="Genomic_DNA"/>
</dbReference>
<evidence type="ECO:0000256" key="9">
    <source>
        <dbReference type="ARBA" id="ARBA00023268"/>
    </source>
</evidence>
<evidence type="ECO:0000256" key="2">
    <source>
        <dbReference type="ARBA" id="ARBA00022603"/>
    </source>
</evidence>
<dbReference type="AlphaFoldDB" id="A0A0G3G1I9"/>
<evidence type="ECO:0000256" key="10">
    <source>
        <dbReference type="HAMAP-Rule" id="MF_01102"/>
    </source>
</evidence>
<dbReference type="EC" id="1.5.-.-" evidence="10"/>
<name>A0A0G3G1I9_9GAMM</name>
<dbReference type="KEGG" id="tvr:TVD_06840"/>
<keyword evidence="5 10" id="KW-0949">S-adenosyl-L-methionine</keyword>
<dbReference type="InterPro" id="IPR047785">
    <property type="entry name" value="tRNA_MNMC2"/>
</dbReference>
<gene>
    <name evidence="10" type="primary">mnmC</name>
    <name evidence="13" type="ORF">TVD_06840</name>
</gene>
<comment type="function">
    <text evidence="10">Catalyzes the last two steps in the biosynthesis of 5-methylaminomethyl-2-thiouridine (mnm(5)s(2)U) at the wobble position (U34) in tRNA. Catalyzes the FAD-dependent demodification of cmnm(5)s(2)U34 to nm(5)s(2)U34, followed by the transfer of a methyl group from S-adenosyl-L-methionine to nm(5)s(2)U34, to form mnm(5)s(2)U34.</text>
</comment>
<evidence type="ECO:0000313" key="13">
    <source>
        <dbReference type="EMBL" id="AKJ95093.1"/>
    </source>
</evidence>
<keyword evidence="14" id="KW-1185">Reference proteome</keyword>
<protein>
    <recommendedName>
        <fullName evidence="10">tRNA 5-methylaminomethyl-2-thiouridine biosynthesis bifunctional protein MnmC</fullName>
        <shortName evidence="10">tRNA mnm(5)s(2)U biosynthesis bifunctional protein</shortName>
    </recommendedName>
    <domain>
        <recommendedName>
            <fullName evidence="10">tRNA (mnm(5)s(2)U34)-methyltransferase</fullName>
            <ecNumber evidence="10">2.1.1.61</ecNumber>
        </recommendedName>
    </domain>
    <domain>
        <recommendedName>
            <fullName evidence="10">FAD-dependent cmnm(5)s(2)U34 oxidoreductase</fullName>
            <ecNumber evidence="10">1.5.-.-</ecNumber>
        </recommendedName>
    </domain>
</protein>
<feature type="domain" description="MnmC-like methyltransferase" evidence="12">
    <location>
        <begin position="112"/>
        <end position="228"/>
    </location>
</feature>
<dbReference type="PANTHER" id="PTHR13847">
    <property type="entry name" value="SARCOSINE DEHYDROGENASE-RELATED"/>
    <property type="match status" value="1"/>
</dbReference>
<proteinExistence type="inferred from homology"/>
<dbReference type="HAMAP" id="MF_01102">
    <property type="entry name" value="MnmC"/>
    <property type="match status" value="1"/>
</dbReference>
<dbReference type="PATRIC" id="fig|106634.4.peg.1401"/>
<keyword evidence="3 10" id="KW-0285">Flavoprotein</keyword>
<dbReference type="Gene3D" id="3.30.9.10">
    <property type="entry name" value="D-Amino Acid Oxidase, subunit A, domain 2"/>
    <property type="match status" value="1"/>
</dbReference>
<evidence type="ECO:0000256" key="1">
    <source>
        <dbReference type="ARBA" id="ARBA00022490"/>
    </source>
</evidence>
<comment type="similarity">
    <text evidence="10">In the N-terminal section; belongs to the methyltransferase superfamily. tRNA (mnm(5)s(2)U34)-methyltransferase family.</text>
</comment>
<dbReference type="SUPFAM" id="SSF51971">
    <property type="entry name" value="Nucleotide-binding domain"/>
    <property type="match status" value="1"/>
</dbReference>
<dbReference type="GO" id="GO:0050660">
    <property type="term" value="F:flavin adenine dinucleotide binding"/>
    <property type="evidence" value="ECO:0007669"/>
    <property type="project" value="UniProtKB-UniRule"/>
</dbReference>
<evidence type="ECO:0000259" key="12">
    <source>
        <dbReference type="Pfam" id="PF05430"/>
    </source>
</evidence>
<dbReference type="Pfam" id="PF05430">
    <property type="entry name" value="Methyltransf_30"/>
    <property type="match status" value="1"/>
</dbReference>
<dbReference type="RefSeq" id="WP_019562509.1">
    <property type="nucleotide sequence ID" value="NZ_CP011367.1"/>
</dbReference>